<sequence>MADNTQKMSYKAGETKGQAQEKASNLMDRADNAAQSAKESVQEEKASNLMDRADNAAQSAKESVQEAGQQVRAKTQEAVEGVKNATGMNK</sequence>
<reference evidence="3" key="1">
    <citation type="submission" date="2025-08" db="UniProtKB">
        <authorList>
            <consortium name="RefSeq"/>
        </authorList>
    </citation>
    <scope>IDENTIFICATION</scope>
</reference>
<name>A0AAJ6THL1_POPEU</name>
<dbReference type="PANTHER" id="PTHR34191">
    <property type="entry name" value="LATE EMBRYOGENESIS ABUNDANT PROTEIN (LEA) FAMILY PROTEIN"/>
    <property type="match status" value="1"/>
</dbReference>
<dbReference type="Proteomes" id="UP000694918">
    <property type="component" value="Unplaced"/>
</dbReference>
<protein>
    <submittedName>
        <fullName evidence="3">Late embryogenesis abundant protein 1-like</fullName>
    </submittedName>
</protein>
<feature type="region of interest" description="Disordered" evidence="1">
    <location>
        <begin position="1"/>
        <end position="90"/>
    </location>
</feature>
<dbReference type="GeneID" id="105115895"/>
<dbReference type="AlphaFoldDB" id="A0AAJ6THL1"/>
<proteinExistence type="predicted"/>
<evidence type="ECO:0000313" key="3">
    <source>
        <dbReference type="RefSeq" id="XP_011011268.1"/>
    </source>
</evidence>
<feature type="compositionally biased region" description="Polar residues" evidence="1">
    <location>
        <begin position="56"/>
        <end position="68"/>
    </location>
</feature>
<dbReference type="PANTHER" id="PTHR34191:SF34">
    <property type="entry name" value="STRESS-INDUCED PROTEIN KIN2-LIKE"/>
    <property type="match status" value="1"/>
</dbReference>
<accession>A0AAJ6THL1</accession>
<dbReference type="Gene3D" id="1.10.287.700">
    <property type="entry name" value="Helix hairpin bin"/>
    <property type="match status" value="1"/>
</dbReference>
<dbReference type="InterPro" id="IPR039624">
    <property type="entry name" value="LEA1/2/D7/KIN2"/>
</dbReference>
<dbReference type="KEGG" id="peu:105115895"/>
<evidence type="ECO:0000313" key="2">
    <source>
        <dbReference type="Proteomes" id="UP000694918"/>
    </source>
</evidence>
<feature type="compositionally biased region" description="Basic and acidic residues" evidence="1">
    <location>
        <begin position="40"/>
        <end position="54"/>
    </location>
</feature>
<organism evidence="2 3">
    <name type="scientific">Populus euphratica</name>
    <name type="common">Euphrates poplar</name>
    <dbReference type="NCBI Taxonomy" id="75702"/>
    <lineage>
        <taxon>Eukaryota</taxon>
        <taxon>Viridiplantae</taxon>
        <taxon>Streptophyta</taxon>
        <taxon>Embryophyta</taxon>
        <taxon>Tracheophyta</taxon>
        <taxon>Spermatophyta</taxon>
        <taxon>Magnoliopsida</taxon>
        <taxon>eudicotyledons</taxon>
        <taxon>Gunneridae</taxon>
        <taxon>Pentapetalae</taxon>
        <taxon>rosids</taxon>
        <taxon>fabids</taxon>
        <taxon>Malpighiales</taxon>
        <taxon>Salicaceae</taxon>
        <taxon>Saliceae</taxon>
        <taxon>Populus</taxon>
    </lineage>
</organism>
<gene>
    <name evidence="3" type="primary">LOC105115895</name>
</gene>
<dbReference type="RefSeq" id="XP_011011268.1">
    <property type="nucleotide sequence ID" value="XM_011012966.1"/>
</dbReference>
<keyword evidence="2" id="KW-1185">Reference proteome</keyword>
<evidence type="ECO:0000256" key="1">
    <source>
        <dbReference type="SAM" id="MobiDB-lite"/>
    </source>
</evidence>